<feature type="transmembrane region" description="Helical" evidence="10">
    <location>
        <begin position="417"/>
        <end position="437"/>
    </location>
</feature>
<keyword evidence="12" id="KW-1185">Reference proteome</keyword>
<keyword evidence="7" id="KW-0406">Ion transport</keyword>
<dbReference type="STRING" id="1457250.GCA_000755225_01736"/>
<keyword evidence="4" id="KW-1003">Cell membrane</keyword>
<dbReference type="Proteomes" id="UP000296706">
    <property type="component" value="Chromosome"/>
</dbReference>
<evidence type="ECO:0000313" key="11">
    <source>
        <dbReference type="EMBL" id="QCC52338.1"/>
    </source>
</evidence>
<evidence type="ECO:0000313" key="12">
    <source>
        <dbReference type="Proteomes" id="UP000296706"/>
    </source>
</evidence>
<dbReference type="EMBL" id="CP031310">
    <property type="protein sequence ID" value="QCC52338.1"/>
    <property type="molecule type" value="Genomic_DNA"/>
</dbReference>
<feature type="transmembrane region" description="Helical" evidence="10">
    <location>
        <begin position="443"/>
        <end position="464"/>
    </location>
</feature>
<dbReference type="PANTHER" id="PTHR43298">
    <property type="entry name" value="MULTIDRUG RESISTANCE PROTEIN NORM-RELATED"/>
    <property type="match status" value="1"/>
</dbReference>
<evidence type="ECO:0000256" key="9">
    <source>
        <dbReference type="ARBA" id="ARBA00031636"/>
    </source>
</evidence>
<evidence type="ECO:0000256" key="3">
    <source>
        <dbReference type="ARBA" id="ARBA00022449"/>
    </source>
</evidence>
<dbReference type="GO" id="GO:0006811">
    <property type="term" value="P:monoatomic ion transport"/>
    <property type="evidence" value="ECO:0007669"/>
    <property type="project" value="UniProtKB-KW"/>
</dbReference>
<keyword evidence="5 10" id="KW-0812">Transmembrane</keyword>
<dbReference type="AlphaFoldDB" id="A0A4D6HGT2"/>
<dbReference type="InterPro" id="IPR050222">
    <property type="entry name" value="MATE_MdtK"/>
</dbReference>
<proteinExistence type="predicted"/>
<evidence type="ECO:0000256" key="2">
    <source>
        <dbReference type="ARBA" id="ARBA00022448"/>
    </source>
</evidence>
<dbReference type="GO" id="GO:0042910">
    <property type="term" value="F:xenobiotic transmembrane transporter activity"/>
    <property type="evidence" value="ECO:0007669"/>
    <property type="project" value="InterPro"/>
</dbReference>
<feature type="transmembrane region" description="Helical" evidence="10">
    <location>
        <begin position="353"/>
        <end position="372"/>
    </location>
</feature>
<reference evidence="11 12" key="1">
    <citation type="journal article" date="2019" name="Nat. Commun.">
        <title>A new type of DNA phosphorothioation-based antiviral system in archaea.</title>
        <authorList>
            <person name="Xiong L."/>
            <person name="Liu S."/>
            <person name="Chen S."/>
            <person name="Xiao Y."/>
            <person name="Zhu B."/>
            <person name="Gao Y."/>
            <person name="Zhang Y."/>
            <person name="Chen B."/>
            <person name="Luo J."/>
            <person name="Deng Z."/>
            <person name="Chen X."/>
            <person name="Wang L."/>
            <person name="Chen S."/>
        </authorList>
    </citation>
    <scope>NUCLEOTIDE SEQUENCE [LARGE SCALE GENOMIC DNA]</scope>
    <source>
        <strain evidence="11 12">CBA1105</strain>
    </source>
</reference>
<feature type="transmembrane region" description="Helical" evidence="10">
    <location>
        <begin position="156"/>
        <end position="179"/>
    </location>
</feature>
<protein>
    <recommendedName>
        <fullName evidence="9">Multidrug-efflux transporter</fullName>
    </recommendedName>
</protein>
<feature type="transmembrane region" description="Helical" evidence="10">
    <location>
        <begin position="119"/>
        <end position="136"/>
    </location>
</feature>
<name>A0A4D6HGT2_9EURY</name>
<dbReference type="KEGG" id="hsn:DV733_14345"/>
<dbReference type="GeneID" id="39849064"/>
<dbReference type="InterPro" id="IPR048279">
    <property type="entry name" value="MdtK-like"/>
</dbReference>
<dbReference type="CDD" id="cd13137">
    <property type="entry name" value="MATE_NorM_like"/>
    <property type="match status" value="1"/>
</dbReference>
<feature type="transmembrane region" description="Helical" evidence="10">
    <location>
        <begin position="80"/>
        <end position="99"/>
    </location>
</feature>
<comment type="subcellular location">
    <subcellularLocation>
        <location evidence="1">Cell membrane</location>
        <topology evidence="1">Multi-pass membrane protein</topology>
    </subcellularLocation>
</comment>
<evidence type="ECO:0000256" key="8">
    <source>
        <dbReference type="ARBA" id="ARBA00023136"/>
    </source>
</evidence>
<keyword evidence="8 10" id="KW-0472">Membrane</keyword>
<accession>A0A4D6HGT2</accession>
<evidence type="ECO:0000256" key="5">
    <source>
        <dbReference type="ARBA" id="ARBA00022692"/>
    </source>
</evidence>
<evidence type="ECO:0000256" key="4">
    <source>
        <dbReference type="ARBA" id="ARBA00022475"/>
    </source>
</evidence>
<evidence type="ECO:0000256" key="1">
    <source>
        <dbReference type="ARBA" id="ARBA00004651"/>
    </source>
</evidence>
<dbReference type="Pfam" id="PF01554">
    <property type="entry name" value="MatE"/>
    <property type="match status" value="2"/>
</dbReference>
<evidence type="ECO:0000256" key="7">
    <source>
        <dbReference type="ARBA" id="ARBA00023065"/>
    </source>
</evidence>
<keyword evidence="6 10" id="KW-1133">Transmembrane helix</keyword>
<dbReference type="PANTHER" id="PTHR43298:SF2">
    <property type="entry name" value="FMN_FAD EXPORTER YEEO-RELATED"/>
    <property type="match status" value="1"/>
</dbReference>
<evidence type="ECO:0000256" key="6">
    <source>
        <dbReference type="ARBA" id="ARBA00022989"/>
    </source>
</evidence>
<feature type="transmembrane region" description="Helical" evidence="10">
    <location>
        <begin position="284"/>
        <end position="303"/>
    </location>
</feature>
<keyword evidence="3" id="KW-0050">Antiport</keyword>
<sequence length="485" mass="50894">MLALARFLSNPISGVIVAVGSLLGRFGLADRERTERTAELAWPRIVTGIARMSKNAVDVAMVGIAIGPLAIAGVGFAGPFWGLAFSFGGGVAAGSIALVSQRFGADRLDAIGGAVRSSVLLAVVLTLPLTALYWLFPVELLSLLTDNPRTIELGSAYLQIVGLGVPFAALNLVGSRVYIGVDDAWTPMVIRSAGAITNVALNAVFIFVLDMGVVGAALGTVLSNVLVTATFAFGLVVRQIPGTRQFPTCISPLGTYADRGTIRDIVEIGLPVAGRNSVWTVAQFPMLAIVALYGEFVVAAYVIARRIWGLMNTPGWGFGLAASSLVGQQLGAEDEDRAAAYGKEITRLAIGTYLVGGILTALLAEPIVRLFVDDPANTSIPIAVALVYAACLAIVPQAIKATIAGALDATGDTRWPFYSQALGMVGVAIPLVYLGAVTPLGMWGLYLSFVAESTIPAAINYYRFATGKWRAISREYRPDAQVGDD</sequence>
<evidence type="ECO:0000256" key="10">
    <source>
        <dbReference type="SAM" id="Phobius"/>
    </source>
</evidence>
<organism evidence="11 12">
    <name type="scientific">Halapricum salinum</name>
    <dbReference type="NCBI Taxonomy" id="1457250"/>
    <lineage>
        <taxon>Archaea</taxon>
        <taxon>Methanobacteriati</taxon>
        <taxon>Methanobacteriota</taxon>
        <taxon>Stenosarchaea group</taxon>
        <taxon>Halobacteria</taxon>
        <taxon>Halobacteriales</taxon>
        <taxon>Haloarculaceae</taxon>
        <taxon>Halapricum</taxon>
    </lineage>
</organism>
<dbReference type="GO" id="GO:0015297">
    <property type="term" value="F:antiporter activity"/>
    <property type="evidence" value="ECO:0007669"/>
    <property type="project" value="UniProtKB-KW"/>
</dbReference>
<feature type="transmembrane region" description="Helical" evidence="10">
    <location>
        <begin position="378"/>
        <end position="396"/>
    </location>
</feature>
<feature type="transmembrane region" description="Helical" evidence="10">
    <location>
        <begin position="56"/>
        <end position="74"/>
    </location>
</feature>
<dbReference type="PIRSF" id="PIRSF006603">
    <property type="entry name" value="DinF"/>
    <property type="match status" value="1"/>
</dbReference>
<dbReference type="NCBIfam" id="TIGR00797">
    <property type="entry name" value="matE"/>
    <property type="match status" value="1"/>
</dbReference>
<feature type="transmembrane region" description="Helical" evidence="10">
    <location>
        <begin position="12"/>
        <end position="28"/>
    </location>
</feature>
<gene>
    <name evidence="11" type="ORF">DV733_14345</name>
</gene>
<dbReference type="GO" id="GO:0005886">
    <property type="term" value="C:plasma membrane"/>
    <property type="evidence" value="ECO:0007669"/>
    <property type="project" value="UniProtKB-SubCell"/>
</dbReference>
<dbReference type="RefSeq" id="WP_049992665.1">
    <property type="nucleotide sequence ID" value="NZ_CP031310.1"/>
</dbReference>
<dbReference type="InterPro" id="IPR002528">
    <property type="entry name" value="MATE_fam"/>
</dbReference>
<keyword evidence="2" id="KW-0813">Transport</keyword>